<dbReference type="NCBIfam" id="TIGR03292">
    <property type="entry name" value="PhnH_redo"/>
    <property type="match status" value="1"/>
</dbReference>
<dbReference type="Gene3D" id="3.40.50.11310">
    <property type="entry name" value="Bacterial phosphonate metabolism protein PhnH"/>
    <property type="match status" value="1"/>
</dbReference>
<dbReference type="Pfam" id="PF05845">
    <property type="entry name" value="PhnH"/>
    <property type="match status" value="1"/>
</dbReference>
<dbReference type="InterPro" id="IPR008772">
    <property type="entry name" value="Phosphonate_metab_PhnH"/>
</dbReference>
<gene>
    <name evidence="1" type="ORF">EDB95_1862</name>
</gene>
<dbReference type="GO" id="GO:0019634">
    <property type="term" value="P:organic phosphonate metabolic process"/>
    <property type="evidence" value="ECO:0007669"/>
    <property type="project" value="InterPro"/>
</dbReference>
<dbReference type="SUPFAM" id="SSF159709">
    <property type="entry name" value="PhnH-like"/>
    <property type="match status" value="1"/>
</dbReference>
<dbReference type="Proteomes" id="UP000294498">
    <property type="component" value="Unassembled WGS sequence"/>
</dbReference>
<proteinExistence type="predicted"/>
<dbReference type="EMBL" id="SODV01000001">
    <property type="protein sequence ID" value="TDX00833.1"/>
    <property type="molecule type" value="Genomic_DNA"/>
</dbReference>
<accession>A0A4V3GLU1</accession>
<reference evidence="1 2" key="1">
    <citation type="submission" date="2019-03" db="EMBL/GenBank/DDBJ databases">
        <title>Genomic Encyclopedia of Type Strains, Phase IV (KMG-IV): sequencing the most valuable type-strain genomes for metagenomic binning, comparative biology and taxonomic classification.</title>
        <authorList>
            <person name="Goeker M."/>
        </authorList>
    </citation>
    <scope>NUCLEOTIDE SEQUENCE [LARGE SCALE GENOMIC DNA]</scope>
    <source>
        <strain evidence="1 2">DSM 100059</strain>
    </source>
</reference>
<sequence>MYDSVFDAQEHFRILLDCMARPGTVRVLPIAGLHPPEGLHPAAALVGFALLNADVSFFASPLWQDYLRENTDAVASDAPDADFLFVGGALLVDGEAAALIAQARTGTLTYPEGGATVVVCVERVAVSVGAAAAPAAAPHPAASTIPAADAAPTAALVLSLTGPGIERVNELSVLGLTAEFLETLREQNREFPLGIDLILADAGGRIAAIPRSTKVQWD</sequence>
<keyword evidence="2" id="KW-1185">Reference proteome</keyword>
<dbReference type="AlphaFoldDB" id="A0A4V3GLU1"/>
<protein>
    <submittedName>
        <fullName evidence="1">Alpha-D-ribose 1-methylphosphonate 5-triphosphate synthase subunit PhnH</fullName>
    </submittedName>
</protein>
<name>A0A4V3GLU1_9BACT</name>
<evidence type="ECO:0000313" key="2">
    <source>
        <dbReference type="Proteomes" id="UP000294498"/>
    </source>
</evidence>
<comment type="caution">
    <text evidence="1">The sequence shown here is derived from an EMBL/GenBank/DDBJ whole genome shotgun (WGS) entry which is preliminary data.</text>
</comment>
<evidence type="ECO:0000313" key="1">
    <source>
        <dbReference type="EMBL" id="TDX00833.1"/>
    </source>
</evidence>
<dbReference type="InterPro" id="IPR038058">
    <property type="entry name" value="PhnH-like_sp"/>
</dbReference>
<organism evidence="1 2">
    <name type="scientific">Dinghuibacter silviterrae</name>
    <dbReference type="NCBI Taxonomy" id="1539049"/>
    <lineage>
        <taxon>Bacteria</taxon>
        <taxon>Pseudomonadati</taxon>
        <taxon>Bacteroidota</taxon>
        <taxon>Chitinophagia</taxon>
        <taxon>Chitinophagales</taxon>
        <taxon>Chitinophagaceae</taxon>
        <taxon>Dinghuibacter</taxon>
    </lineage>
</organism>